<dbReference type="FunCoup" id="G1PVC1">
    <property type="interactions" value="151"/>
</dbReference>
<dbReference type="SMART" id="SM00408">
    <property type="entry name" value="IGc2"/>
    <property type="match status" value="5"/>
</dbReference>
<evidence type="ECO:0000256" key="1">
    <source>
        <dbReference type="ARBA" id="ARBA00022729"/>
    </source>
</evidence>
<dbReference type="InterPro" id="IPR003599">
    <property type="entry name" value="Ig_sub"/>
</dbReference>
<keyword evidence="2" id="KW-0325">Glycoprotein</keyword>
<proteinExistence type="inferred from homology"/>
<dbReference type="Ensembl" id="ENSMLUT00000016763.2">
    <property type="protein sequence ID" value="ENSMLUP00000015275.2"/>
    <property type="gene ID" value="ENSMLUG00000016759.2"/>
</dbReference>
<dbReference type="InParanoid" id="G1PVC1"/>
<organism evidence="7 8">
    <name type="scientific">Myotis lucifugus</name>
    <name type="common">Little brown bat</name>
    <dbReference type="NCBI Taxonomy" id="59463"/>
    <lineage>
        <taxon>Eukaryota</taxon>
        <taxon>Metazoa</taxon>
        <taxon>Chordata</taxon>
        <taxon>Craniata</taxon>
        <taxon>Vertebrata</taxon>
        <taxon>Euteleostomi</taxon>
        <taxon>Mammalia</taxon>
        <taxon>Eutheria</taxon>
        <taxon>Laurasiatheria</taxon>
        <taxon>Chiroptera</taxon>
        <taxon>Yangochiroptera</taxon>
        <taxon>Vespertilionidae</taxon>
        <taxon>Myotis</taxon>
    </lineage>
</organism>
<dbReference type="GO" id="GO:0005886">
    <property type="term" value="C:plasma membrane"/>
    <property type="evidence" value="ECO:0007669"/>
    <property type="project" value="TreeGrafter"/>
</dbReference>
<name>G1PVC1_MYOLU</name>
<dbReference type="EMBL" id="AAPE02051799">
    <property type="status" value="NOT_ANNOTATED_CDS"/>
    <property type="molecule type" value="Genomic_DNA"/>
</dbReference>
<dbReference type="Pfam" id="PF07686">
    <property type="entry name" value="V-set"/>
    <property type="match status" value="1"/>
</dbReference>
<dbReference type="FunFam" id="2.60.40.10:FF:000244">
    <property type="entry name" value="carcinoembryonic antigen-related cell adhesion molecule 16"/>
    <property type="match status" value="3"/>
</dbReference>
<dbReference type="Gene3D" id="2.60.40.10">
    <property type="entry name" value="Immunoglobulins"/>
    <property type="match status" value="7"/>
</dbReference>
<dbReference type="AlphaFoldDB" id="G1PVC1"/>
<dbReference type="FunFam" id="2.60.40.10:FF:000340">
    <property type="entry name" value="Carcinoembryonic antigen-related cell adhesion molecule 1"/>
    <property type="match status" value="1"/>
</dbReference>
<dbReference type="eggNOG" id="ENOG502RXPD">
    <property type="taxonomic scope" value="Eukaryota"/>
</dbReference>
<evidence type="ECO:0000313" key="8">
    <source>
        <dbReference type="Proteomes" id="UP000001074"/>
    </source>
</evidence>
<dbReference type="InterPro" id="IPR007110">
    <property type="entry name" value="Ig-like_dom"/>
</dbReference>
<protein>
    <recommendedName>
        <fullName evidence="6">Ig-like domain-containing protein</fullName>
    </recommendedName>
</protein>
<dbReference type="GO" id="GO:0007165">
    <property type="term" value="P:signal transduction"/>
    <property type="evidence" value="ECO:0007669"/>
    <property type="project" value="TreeGrafter"/>
</dbReference>
<evidence type="ECO:0000256" key="4">
    <source>
        <dbReference type="ARBA" id="ARBA00038222"/>
    </source>
</evidence>
<sequence>MESLSAPSHRGLVPWQGLLLAASLLTFWSLPTTAQLTIESVPPNAAEGKDVLLRVHNLPGNLGGYWYKGEIVDSNHKIVSYVIDTQKITYGPAYSDREKIYPNGSLLFQNVTRKDTGYYILLAIDKNFQSRPVTGQLHVYPELPKPSITSNISNPEEYKDPVMLTCEPQIQNIAYLWLVSSQKLQASARLQLSKDNRTLTLLPVTRNDMGPYECETRNPVSAGRSDPFILNVLYGPDVPLISPSDSHYLPGANLSLFCLSTSNPPAQYSWLVNGRPQQPTQELFIPNITAHDSGSYTCLAHNSVTGLNRTTVKTITVSEPVGKPSIRASNATVTEHKDAVVLTCLTNDTGISIRWLFKNQRLLLTDRMKLSRDNSTLTIDPVRREDAGDYQCEVFNPVSSSKSDPFRLDVQLAGPLPDPKTTGPIYEFPPPGIRLSPHVHLPSLTSSVHSWLIIESVPPNAAEGSLLFQNVTLKDTGYYTLQATETAHGQDSMGNVLSVICTAELPKPSITSNNSLPEEHKDPVVLTCEPQIQDTTYLWLINSQSLTNSARLQLSKDNRTLTLLPVTRNDTGPYECETRNPVSAGRSDPFTLNVVYGPDAPTISPFDAHYLRGTNLNLSCQAASHPPAQYSWLINERPQQPTQELFIPNITSNYSGSYTCLAHNPVTGLNRTTIMTITVYAEQNYMGYSVGTIVGSMIRVLVMVALG</sequence>
<dbReference type="PANTHER" id="PTHR44427">
    <property type="entry name" value="CARCINOEMBRYONIC ANTIGEN-RELATED CELL ADHESION MOLECULE 19"/>
    <property type="match status" value="1"/>
</dbReference>
<dbReference type="GO" id="GO:1990782">
    <property type="term" value="F:protein tyrosine kinase binding"/>
    <property type="evidence" value="ECO:0007669"/>
    <property type="project" value="TreeGrafter"/>
</dbReference>
<evidence type="ECO:0000259" key="6">
    <source>
        <dbReference type="PROSITE" id="PS50835"/>
    </source>
</evidence>
<keyword evidence="1 5" id="KW-0732">Signal</keyword>
<dbReference type="GO" id="GO:0009986">
    <property type="term" value="C:cell surface"/>
    <property type="evidence" value="ECO:0007669"/>
    <property type="project" value="TreeGrafter"/>
</dbReference>
<dbReference type="GO" id="GO:0002682">
    <property type="term" value="P:regulation of immune system process"/>
    <property type="evidence" value="ECO:0007669"/>
    <property type="project" value="TreeGrafter"/>
</dbReference>
<dbReference type="PANTHER" id="PTHR44427:SF1">
    <property type="entry name" value="CARCINOEMBRYONIC ANTIGEN-RELATED CELL ADHESION MOLECULE 1"/>
    <property type="match status" value="1"/>
</dbReference>
<feature type="chain" id="PRO_5003417611" description="Ig-like domain-containing protein" evidence="5">
    <location>
        <begin position="35"/>
        <end position="707"/>
    </location>
</feature>
<reference evidence="7" key="3">
    <citation type="submission" date="2025-09" db="UniProtKB">
        <authorList>
            <consortium name="Ensembl"/>
        </authorList>
    </citation>
    <scope>IDENTIFICATION</scope>
</reference>
<dbReference type="Proteomes" id="UP000001074">
    <property type="component" value="Unassembled WGS sequence"/>
</dbReference>
<dbReference type="CDD" id="cd20948">
    <property type="entry name" value="IgC2_CEACAM5-like"/>
    <property type="match status" value="2"/>
</dbReference>
<keyword evidence="3" id="KW-0393">Immunoglobulin domain</keyword>
<accession>G1PVC1</accession>
<feature type="domain" description="Ig-like" evidence="6">
    <location>
        <begin position="601"/>
        <end position="678"/>
    </location>
</feature>
<dbReference type="Pfam" id="PF13927">
    <property type="entry name" value="Ig_3"/>
    <property type="match status" value="2"/>
</dbReference>
<dbReference type="GeneTree" id="ENSGT01100000263479"/>
<dbReference type="PROSITE" id="PS50835">
    <property type="entry name" value="IG_LIKE"/>
    <property type="match status" value="5"/>
</dbReference>
<evidence type="ECO:0000256" key="2">
    <source>
        <dbReference type="ARBA" id="ARBA00023180"/>
    </source>
</evidence>
<reference evidence="7" key="2">
    <citation type="submission" date="2025-08" db="UniProtKB">
        <authorList>
            <consortium name="Ensembl"/>
        </authorList>
    </citation>
    <scope>IDENTIFICATION</scope>
</reference>
<dbReference type="SMART" id="SM00409">
    <property type="entry name" value="IG"/>
    <property type="match status" value="7"/>
</dbReference>
<dbReference type="InterPro" id="IPR013151">
    <property type="entry name" value="Immunoglobulin_dom"/>
</dbReference>
<dbReference type="CDD" id="cd05774">
    <property type="entry name" value="IgV_CEACAM_D1"/>
    <property type="match status" value="1"/>
</dbReference>
<feature type="signal peptide" evidence="5">
    <location>
        <begin position="1"/>
        <end position="34"/>
    </location>
</feature>
<reference evidence="7 8" key="1">
    <citation type="journal article" date="2011" name="Nature">
        <title>A high-resolution map of human evolutionary constraint using 29 mammals.</title>
        <authorList>
            <person name="Lindblad-Toh K."/>
            <person name="Garber M."/>
            <person name="Zuk O."/>
            <person name="Lin M.F."/>
            <person name="Parker B.J."/>
            <person name="Washietl S."/>
            <person name="Kheradpour P."/>
            <person name="Ernst J."/>
            <person name="Jordan G."/>
            <person name="Mauceli E."/>
            <person name="Ward L.D."/>
            <person name="Lowe C.B."/>
            <person name="Holloway A.K."/>
            <person name="Clamp M."/>
            <person name="Gnerre S."/>
            <person name="Alfoldi J."/>
            <person name="Beal K."/>
            <person name="Chang J."/>
            <person name="Clawson H."/>
            <person name="Cuff J."/>
            <person name="Di Palma F."/>
            <person name="Fitzgerald S."/>
            <person name="Flicek P."/>
            <person name="Guttman M."/>
            <person name="Hubisz M.J."/>
            <person name="Jaffe D.B."/>
            <person name="Jungreis I."/>
            <person name="Kent W.J."/>
            <person name="Kostka D."/>
            <person name="Lara M."/>
            <person name="Martins A.L."/>
            <person name="Massingham T."/>
            <person name="Moltke I."/>
            <person name="Raney B.J."/>
            <person name="Rasmussen M.D."/>
            <person name="Robinson J."/>
            <person name="Stark A."/>
            <person name="Vilella A.J."/>
            <person name="Wen J."/>
            <person name="Xie X."/>
            <person name="Zody M.C."/>
            <person name="Baldwin J."/>
            <person name="Bloom T."/>
            <person name="Chin C.W."/>
            <person name="Heiman D."/>
            <person name="Nicol R."/>
            <person name="Nusbaum C."/>
            <person name="Young S."/>
            <person name="Wilkinson J."/>
            <person name="Worley K.C."/>
            <person name="Kovar C.L."/>
            <person name="Muzny D.M."/>
            <person name="Gibbs R.A."/>
            <person name="Cree A."/>
            <person name="Dihn H.H."/>
            <person name="Fowler G."/>
            <person name="Jhangiani S."/>
            <person name="Joshi V."/>
            <person name="Lee S."/>
            <person name="Lewis L.R."/>
            <person name="Nazareth L.V."/>
            <person name="Okwuonu G."/>
            <person name="Santibanez J."/>
            <person name="Warren W.C."/>
            <person name="Mardis E.R."/>
            <person name="Weinstock G.M."/>
            <person name="Wilson R.K."/>
            <person name="Delehaunty K."/>
            <person name="Dooling D."/>
            <person name="Fronik C."/>
            <person name="Fulton L."/>
            <person name="Fulton B."/>
            <person name="Graves T."/>
            <person name="Minx P."/>
            <person name="Sodergren E."/>
            <person name="Birney E."/>
            <person name="Margulies E.H."/>
            <person name="Herrero J."/>
            <person name="Green E.D."/>
            <person name="Haussler D."/>
            <person name="Siepel A."/>
            <person name="Goldman N."/>
            <person name="Pollard K.S."/>
            <person name="Pedersen J.S."/>
            <person name="Lander E.S."/>
            <person name="Kellis M."/>
        </authorList>
    </citation>
    <scope>NUCLEOTIDE SEQUENCE [LARGE SCALE GENOMIC DNA]</scope>
</reference>
<feature type="domain" description="Ig-like" evidence="6">
    <location>
        <begin position="506"/>
        <end position="593"/>
    </location>
</feature>
<dbReference type="HOGENOM" id="CLU_024555_7_0_1"/>
<dbReference type="InterPro" id="IPR013106">
    <property type="entry name" value="Ig_V-set"/>
</dbReference>
<feature type="domain" description="Ig-like" evidence="6">
    <location>
        <begin position="324"/>
        <end position="409"/>
    </location>
</feature>
<keyword evidence="8" id="KW-1185">Reference proteome</keyword>
<dbReference type="OMA" id="AIYECET"/>
<dbReference type="InterPro" id="IPR003598">
    <property type="entry name" value="Ig_sub2"/>
</dbReference>
<evidence type="ECO:0000256" key="5">
    <source>
        <dbReference type="SAM" id="SignalP"/>
    </source>
</evidence>
<dbReference type="SUPFAM" id="SSF48726">
    <property type="entry name" value="Immunoglobulin"/>
    <property type="match status" value="7"/>
</dbReference>
<evidence type="ECO:0000313" key="7">
    <source>
        <dbReference type="Ensembl" id="ENSMLUP00000015275.2"/>
    </source>
</evidence>
<dbReference type="InterPro" id="IPR050831">
    <property type="entry name" value="CEA_cell_adhesion"/>
</dbReference>
<dbReference type="Pfam" id="PF13895">
    <property type="entry name" value="Ig_2"/>
    <property type="match status" value="2"/>
</dbReference>
<dbReference type="STRING" id="59463.ENSMLUP00000015275"/>
<comment type="similarity">
    <text evidence="4">Belongs to the immunoglobulin superfamily. CEA family.</text>
</comment>
<dbReference type="CDD" id="cd05740">
    <property type="entry name" value="IgI_hCEACAM_2_4_6_like"/>
    <property type="match status" value="3"/>
</dbReference>
<feature type="domain" description="Ig-like" evidence="6">
    <location>
        <begin position="144"/>
        <end position="231"/>
    </location>
</feature>
<evidence type="ECO:0000256" key="3">
    <source>
        <dbReference type="ARBA" id="ARBA00023319"/>
    </source>
</evidence>
<feature type="domain" description="Ig-like" evidence="6">
    <location>
        <begin position="236"/>
        <end position="316"/>
    </location>
</feature>
<dbReference type="Pfam" id="PF00047">
    <property type="entry name" value="ig"/>
    <property type="match status" value="1"/>
</dbReference>
<dbReference type="InterPro" id="IPR036179">
    <property type="entry name" value="Ig-like_dom_sf"/>
</dbReference>
<dbReference type="InterPro" id="IPR013783">
    <property type="entry name" value="Ig-like_fold"/>
</dbReference>